<organism evidence="1 2">
    <name type="scientific">Trichomonas vaginalis (strain ATCC PRA-98 / G3)</name>
    <dbReference type="NCBI Taxonomy" id="412133"/>
    <lineage>
        <taxon>Eukaryota</taxon>
        <taxon>Metamonada</taxon>
        <taxon>Parabasalia</taxon>
        <taxon>Trichomonadida</taxon>
        <taxon>Trichomonadidae</taxon>
        <taxon>Trichomonas</taxon>
    </lineage>
</organism>
<name>A2F3P1_TRIV3</name>
<proteinExistence type="predicted"/>
<dbReference type="KEGG" id="tva:4758286"/>
<evidence type="ECO:0000313" key="1">
    <source>
        <dbReference type="EMBL" id="EAY00459.1"/>
    </source>
</evidence>
<reference evidence="1" key="2">
    <citation type="journal article" date="2007" name="Science">
        <title>Draft genome sequence of the sexually transmitted pathogen Trichomonas vaginalis.</title>
        <authorList>
            <person name="Carlton J.M."/>
            <person name="Hirt R.P."/>
            <person name="Silva J.C."/>
            <person name="Delcher A.L."/>
            <person name="Schatz M."/>
            <person name="Zhao Q."/>
            <person name="Wortman J.R."/>
            <person name="Bidwell S.L."/>
            <person name="Alsmark U.C.M."/>
            <person name="Besteiro S."/>
            <person name="Sicheritz-Ponten T."/>
            <person name="Noel C.J."/>
            <person name="Dacks J.B."/>
            <person name="Foster P.G."/>
            <person name="Simillion C."/>
            <person name="Van de Peer Y."/>
            <person name="Miranda-Saavedra D."/>
            <person name="Barton G.J."/>
            <person name="Westrop G.D."/>
            <person name="Mueller S."/>
            <person name="Dessi D."/>
            <person name="Fiori P.L."/>
            <person name="Ren Q."/>
            <person name="Paulsen I."/>
            <person name="Zhang H."/>
            <person name="Bastida-Corcuera F.D."/>
            <person name="Simoes-Barbosa A."/>
            <person name="Brown M.T."/>
            <person name="Hayes R.D."/>
            <person name="Mukherjee M."/>
            <person name="Okumura C.Y."/>
            <person name="Schneider R."/>
            <person name="Smith A.J."/>
            <person name="Vanacova S."/>
            <person name="Villalvazo M."/>
            <person name="Haas B.J."/>
            <person name="Pertea M."/>
            <person name="Feldblyum T.V."/>
            <person name="Utterback T.R."/>
            <person name="Shu C.L."/>
            <person name="Osoegawa K."/>
            <person name="de Jong P.J."/>
            <person name="Hrdy I."/>
            <person name="Horvathova L."/>
            <person name="Zubacova Z."/>
            <person name="Dolezal P."/>
            <person name="Malik S.B."/>
            <person name="Logsdon J.M. Jr."/>
            <person name="Henze K."/>
            <person name="Gupta A."/>
            <person name="Wang C.C."/>
            <person name="Dunne R.L."/>
            <person name="Upcroft J.A."/>
            <person name="Upcroft P."/>
            <person name="White O."/>
            <person name="Salzberg S.L."/>
            <person name="Tang P."/>
            <person name="Chiu C.-H."/>
            <person name="Lee Y.-S."/>
            <person name="Embley T.M."/>
            <person name="Coombs G.H."/>
            <person name="Mottram J.C."/>
            <person name="Tachezy J."/>
            <person name="Fraser-Liggett C.M."/>
            <person name="Johnson P.J."/>
        </authorList>
    </citation>
    <scope>NUCLEOTIDE SEQUENCE [LARGE SCALE GENOMIC DNA]</scope>
    <source>
        <strain evidence="1">G3</strain>
    </source>
</reference>
<protein>
    <submittedName>
        <fullName evidence="1">Uncharacterized protein</fullName>
    </submittedName>
</protein>
<dbReference type="VEuPathDB" id="TrichDB:TVAG_443290"/>
<evidence type="ECO:0000313" key="2">
    <source>
        <dbReference type="Proteomes" id="UP000001542"/>
    </source>
</evidence>
<dbReference type="VEuPathDB" id="TrichDB:TVAGG3_0778240"/>
<accession>A2F3P1</accession>
<gene>
    <name evidence="1" type="ORF">TVAG_443290</name>
</gene>
<dbReference type="EMBL" id="DS113600">
    <property type="protein sequence ID" value="EAY00459.1"/>
    <property type="molecule type" value="Genomic_DNA"/>
</dbReference>
<dbReference type="RefSeq" id="XP_001313388.1">
    <property type="nucleotide sequence ID" value="XM_001313387.1"/>
</dbReference>
<dbReference type="Proteomes" id="UP000001542">
    <property type="component" value="Unassembled WGS sequence"/>
</dbReference>
<dbReference type="InParanoid" id="A2F3P1"/>
<sequence>MTELHPCSAYLYNTLKSKRTILLTKISRRQIQRLESAAGVILSFDSELKDKKDILDSKRESLAAFLQKHPWINIDLLSPYNTLVETFLTYRQLLDRTDQNLLVECDGSLGPTDHQIIPVDPPQE</sequence>
<reference evidence="1" key="1">
    <citation type="submission" date="2006-10" db="EMBL/GenBank/DDBJ databases">
        <authorList>
            <person name="Amadeo P."/>
            <person name="Zhao Q."/>
            <person name="Wortman J."/>
            <person name="Fraser-Liggett C."/>
            <person name="Carlton J."/>
        </authorList>
    </citation>
    <scope>NUCLEOTIDE SEQUENCE</scope>
    <source>
        <strain evidence="1">G3</strain>
    </source>
</reference>
<keyword evidence="2" id="KW-1185">Reference proteome</keyword>
<dbReference type="AlphaFoldDB" id="A2F3P1"/>